<name>A0AA88GPE1_NAELO</name>
<dbReference type="AlphaFoldDB" id="A0AA88GPE1"/>
<sequence length="616" mass="72750">MSSILELPSEIYHHIFSYLDYVKDICRDPYLSYLPVQKDEIDHLLRTPCFVDFEKELKALSELQPLSMTCSTFCKMIASYKPLSLMIRFSCHNLENCIRQRPVKRGFECETSYTMKLYVSRWYDFSIVEPTKQEFRILNISKWRNYLEKFINRRKACFRNIEYVGVFSDVGKNYCSSISIQPIQFPFSLFPKLKYMTLHLVGACIYAREIVPDHVIMNYVTSSTTFGNPPQVPLNPTDFGAFEYSQRNKSIHETIFSVVNKFPKQYLRVELYILILLKISKFEAARSLIDNFTIDEDYFSYAWNFSLAESFQNHDKDRFRATISLLARIKQKFKGIVIKRLCINSMEQLKIVEEYGVLDQRDIMPNITLHFLTYISNNQETELLKSLIDKYGVYIGRYGCSLLYTLSDFMINFVKTNVKGYDFIRNVIVTEQDQQHDEKSMIEKFRVPFHMQNISLNPTYHTMFKYLEIDPYVTDMYGNNLLHYGCFFRYLSKYKGTSVLGLSEDIVSKLLNVPNNFGITPLMIDSLRFTYISFRHDEISFTLKYHREYPCLYLRNQLEQCHGLIWTPSRIQIMWSDSVPKSVVSQTYPIFTQEMRMESIGAITRAAYTHFEKRVI</sequence>
<evidence type="ECO:0008006" key="3">
    <source>
        <dbReference type="Google" id="ProtNLM"/>
    </source>
</evidence>
<dbReference type="Proteomes" id="UP000816034">
    <property type="component" value="Unassembled WGS sequence"/>
</dbReference>
<comment type="caution">
    <text evidence="1">The sequence shown here is derived from an EMBL/GenBank/DDBJ whole genome shotgun (WGS) entry which is preliminary data.</text>
</comment>
<accession>A0AA88GPE1</accession>
<dbReference type="CDD" id="cd09917">
    <property type="entry name" value="F-box_SF"/>
    <property type="match status" value="1"/>
</dbReference>
<organism evidence="1 2">
    <name type="scientific">Naegleria lovaniensis</name>
    <name type="common">Amoeba</name>
    <dbReference type="NCBI Taxonomy" id="51637"/>
    <lineage>
        <taxon>Eukaryota</taxon>
        <taxon>Discoba</taxon>
        <taxon>Heterolobosea</taxon>
        <taxon>Tetramitia</taxon>
        <taxon>Eutetramitia</taxon>
        <taxon>Vahlkampfiidae</taxon>
        <taxon>Naegleria</taxon>
    </lineage>
</organism>
<protein>
    <recommendedName>
        <fullName evidence="3">F-box domain-containing protein</fullName>
    </recommendedName>
</protein>
<proteinExistence type="predicted"/>
<reference evidence="1 2" key="1">
    <citation type="journal article" date="2018" name="BMC Genomics">
        <title>The genome of Naegleria lovaniensis, the basis for a comparative approach to unravel pathogenicity factors of the human pathogenic amoeba N. fowleri.</title>
        <authorList>
            <person name="Liechti N."/>
            <person name="Schurch N."/>
            <person name="Bruggmann R."/>
            <person name="Wittwer M."/>
        </authorList>
    </citation>
    <scope>NUCLEOTIDE SEQUENCE [LARGE SCALE GENOMIC DNA]</scope>
    <source>
        <strain evidence="1 2">ATCC 30569</strain>
    </source>
</reference>
<gene>
    <name evidence="1" type="ORF">C9374_003025</name>
</gene>
<dbReference type="GeneID" id="68095480"/>
<evidence type="ECO:0000313" key="1">
    <source>
        <dbReference type="EMBL" id="KAG2385876.1"/>
    </source>
</evidence>
<keyword evidence="2" id="KW-1185">Reference proteome</keyword>
<dbReference type="EMBL" id="PYSW02000017">
    <property type="protein sequence ID" value="KAG2385876.1"/>
    <property type="molecule type" value="Genomic_DNA"/>
</dbReference>
<evidence type="ECO:0000313" key="2">
    <source>
        <dbReference type="Proteomes" id="UP000816034"/>
    </source>
</evidence>
<dbReference type="RefSeq" id="XP_044549869.1">
    <property type="nucleotide sequence ID" value="XM_044692508.1"/>
</dbReference>